<dbReference type="EMBL" id="CCKQ01002295">
    <property type="protein sequence ID" value="CDW73386.1"/>
    <property type="molecule type" value="Genomic_DNA"/>
</dbReference>
<dbReference type="OrthoDB" id="550575at2759"/>
<dbReference type="GO" id="GO:0019005">
    <property type="term" value="C:SCF ubiquitin ligase complex"/>
    <property type="evidence" value="ECO:0007669"/>
    <property type="project" value="TreeGrafter"/>
</dbReference>
<evidence type="ECO:0008006" key="3">
    <source>
        <dbReference type="Google" id="ProtNLM"/>
    </source>
</evidence>
<dbReference type="SUPFAM" id="SSF52047">
    <property type="entry name" value="RNI-like"/>
    <property type="match status" value="1"/>
</dbReference>
<keyword evidence="2" id="KW-1185">Reference proteome</keyword>
<dbReference type="Gene3D" id="3.80.10.10">
    <property type="entry name" value="Ribonuclease Inhibitor"/>
    <property type="match status" value="1"/>
</dbReference>
<accession>A0A077ZXX6</accession>
<dbReference type="AlphaFoldDB" id="A0A077ZXX6"/>
<dbReference type="PANTHER" id="PTHR13318">
    <property type="entry name" value="PARTNER OF PAIRED, ISOFORM B-RELATED"/>
    <property type="match status" value="1"/>
</dbReference>
<name>A0A077ZXX6_STYLE</name>
<sequence length="461" mass="53311">MESQLNYLNHSTGLTTPLNEFEAQTAINAIDLLTDSHYEVKCLKQSKVSRQPKITEFFHKMKMLNSYVISRTQVHTVKSYEHEKITFYFRILSKNNQWRGLDYSIFEIVFKYLSMEECQFVFARVCKQWKHLYFKMFCSYSSLKMIDNANLQAKELKIILDQGSNLAHIRMLKEIIKRDFKNQIKFFNQNIVMQAKVAERLFDNNQTGAITSKKGNQRLLQCFKIKTKAINSQYNFISDGSLVRLCQKSRSSLEEICIRNGTYLSNQAISKSVCILKSLVKLDLSYCRQIDDSVLTDIADNLPQLQNIGLRFLNKITKEPLIKILENLRQLEGLDISGCFSIDLSFMTKLRGNKTLKCLLLEYLMVRCDHLKNLVDSNVTTLSIFYSKTVSIVHLETLQEVKSLSNINIQDCPQLQEQDIKNMIEQKEGQRFKVVRASPGLIAPETVNSLLLQVQANNTII</sequence>
<reference evidence="1 2" key="1">
    <citation type="submission" date="2014-06" db="EMBL/GenBank/DDBJ databases">
        <authorList>
            <person name="Swart Estienne"/>
        </authorList>
    </citation>
    <scope>NUCLEOTIDE SEQUENCE [LARGE SCALE GENOMIC DNA]</scope>
    <source>
        <strain evidence="1 2">130c</strain>
    </source>
</reference>
<evidence type="ECO:0000313" key="1">
    <source>
        <dbReference type="EMBL" id="CDW73386.1"/>
    </source>
</evidence>
<organism evidence="1 2">
    <name type="scientific">Stylonychia lemnae</name>
    <name type="common">Ciliate</name>
    <dbReference type="NCBI Taxonomy" id="5949"/>
    <lineage>
        <taxon>Eukaryota</taxon>
        <taxon>Sar</taxon>
        <taxon>Alveolata</taxon>
        <taxon>Ciliophora</taxon>
        <taxon>Intramacronucleata</taxon>
        <taxon>Spirotrichea</taxon>
        <taxon>Stichotrichia</taxon>
        <taxon>Sporadotrichida</taxon>
        <taxon>Oxytrichidae</taxon>
        <taxon>Stylonychinae</taxon>
        <taxon>Stylonychia</taxon>
    </lineage>
</organism>
<dbReference type="GO" id="GO:0031146">
    <property type="term" value="P:SCF-dependent proteasomal ubiquitin-dependent protein catabolic process"/>
    <property type="evidence" value="ECO:0007669"/>
    <property type="project" value="TreeGrafter"/>
</dbReference>
<gene>
    <name evidence="1" type="primary">Contig7535.g8044</name>
    <name evidence="1" type="ORF">STYLEM_2362</name>
</gene>
<dbReference type="InParanoid" id="A0A077ZXX6"/>
<dbReference type="PANTHER" id="PTHR13318:SF190">
    <property type="entry name" value="PARTNER OF PAIRED, ISOFORM B"/>
    <property type="match status" value="1"/>
</dbReference>
<dbReference type="OMA" id="FEVIGKC"/>
<dbReference type="InterPro" id="IPR032675">
    <property type="entry name" value="LRR_dom_sf"/>
</dbReference>
<protein>
    <recommendedName>
        <fullName evidence="3">F-box domain-containing protein</fullName>
    </recommendedName>
</protein>
<evidence type="ECO:0000313" key="2">
    <source>
        <dbReference type="Proteomes" id="UP000039865"/>
    </source>
</evidence>
<dbReference type="Proteomes" id="UP000039865">
    <property type="component" value="Unassembled WGS sequence"/>
</dbReference>
<proteinExistence type="predicted"/>